<accession>A0A8H3L476</accession>
<keyword evidence="1" id="KW-0472">Membrane</keyword>
<dbReference type="EMBL" id="BLAL01000043">
    <property type="protein sequence ID" value="GES79078.1"/>
    <property type="molecule type" value="Genomic_DNA"/>
</dbReference>
<protein>
    <submittedName>
        <fullName evidence="2">Uncharacterized protein</fullName>
    </submittedName>
</protein>
<feature type="transmembrane region" description="Helical" evidence="1">
    <location>
        <begin position="47"/>
        <end position="64"/>
    </location>
</feature>
<proteinExistence type="predicted"/>
<gene>
    <name evidence="2" type="ORF">RCL2_000639100</name>
</gene>
<sequence>MRDVIGTFIKSGVITIRIICNTYHYSTRLLLMCFEQFKNQETWFDNVVVVLIFEIITLLLYVPFKKLSLKSIKY</sequence>
<dbReference type="Proteomes" id="UP000615446">
    <property type="component" value="Unassembled WGS sequence"/>
</dbReference>
<evidence type="ECO:0000313" key="2">
    <source>
        <dbReference type="EMBL" id="GES79078.1"/>
    </source>
</evidence>
<dbReference type="AlphaFoldDB" id="A0A8H3L476"/>
<keyword evidence="1" id="KW-1133">Transmembrane helix</keyword>
<reference evidence="2" key="1">
    <citation type="submission" date="2019-10" db="EMBL/GenBank/DDBJ databases">
        <title>Conservation and host-specific expression of non-tandemly repeated heterogenous ribosome RNA gene in arbuscular mycorrhizal fungi.</title>
        <authorList>
            <person name="Maeda T."/>
            <person name="Kobayashi Y."/>
            <person name="Nakagawa T."/>
            <person name="Ezawa T."/>
            <person name="Yamaguchi K."/>
            <person name="Bino T."/>
            <person name="Nishimoto Y."/>
            <person name="Shigenobu S."/>
            <person name="Kawaguchi M."/>
        </authorList>
    </citation>
    <scope>NUCLEOTIDE SEQUENCE</scope>
    <source>
        <strain evidence="2">HR1</strain>
    </source>
</reference>
<evidence type="ECO:0000313" key="3">
    <source>
        <dbReference type="Proteomes" id="UP000615446"/>
    </source>
</evidence>
<evidence type="ECO:0000256" key="1">
    <source>
        <dbReference type="SAM" id="Phobius"/>
    </source>
</evidence>
<comment type="caution">
    <text evidence="2">The sequence shown here is derived from an EMBL/GenBank/DDBJ whole genome shotgun (WGS) entry which is preliminary data.</text>
</comment>
<keyword evidence="1" id="KW-0812">Transmembrane</keyword>
<name>A0A8H3L476_9GLOM</name>
<organism evidence="2 3">
    <name type="scientific">Rhizophagus clarus</name>
    <dbReference type="NCBI Taxonomy" id="94130"/>
    <lineage>
        <taxon>Eukaryota</taxon>
        <taxon>Fungi</taxon>
        <taxon>Fungi incertae sedis</taxon>
        <taxon>Mucoromycota</taxon>
        <taxon>Glomeromycotina</taxon>
        <taxon>Glomeromycetes</taxon>
        <taxon>Glomerales</taxon>
        <taxon>Glomeraceae</taxon>
        <taxon>Rhizophagus</taxon>
    </lineage>
</organism>